<name>A0A3A4A485_9ACTN</name>
<feature type="transmembrane region" description="Helical" evidence="2">
    <location>
        <begin position="71"/>
        <end position="92"/>
    </location>
</feature>
<feature type="transmembrane region" description="Helical" evidence="2">
    <location>
        <begin position="104"/>
        <end position="125"/>
    </location>
</feature>
<sequence length="523" mass="55199">MEGTMVVVVAVIAFAGALVAAIGTGVLVSRIGGERRGWLMAWTVTSAALCLGLGAVAIGHLTGFGVLTFRIFQIAAGYLAPVWLAAGLLEVLSTTVAARFATRLIAISYTVVALVILCADAVQRATEFGKEMPDPAQHWDWPPEYVLLAAHAVVALTLLGTLIPAITRWRGGDEYDADNLHAALAVVPTGLGLVAAVHFQLPGVVAVPLIALSAGSVWYAVARPLAPYDEDDEDDEDEDDWEEPRPAGRRRRDADPARPAETHVGAAPGERRVPPHADIPVAGPSVGTGLTTGPTPVAGEGAPGVRSPFDEPERVPGRRPAPFPGDEAAAEHRQESPFPEPPVPDPPFPEPPFPEPPVHGPQEPPVYGGPPQEPLPYAGQGTGAHAVNGRHGTGPTPALGVPVAGPSALHGLITVLTLLDGTGEAFDRLADETVEAVRLHEPDTLIYTTHGVKGAPLQRIVYEIYRDAVAYEDHQRQPHIRRFEQERASYVLATNVIELELHAAKVLPLPAAALGAPIAGFER</sequence>
<evidence type="ECO:0000259" key="3">
    <source>
        <dbReference type="PROSITE" id="PS51725"/>
    </source>
</evidence>
<keyword evidence="2" id="KW-0812">Transmembrane</keyword>
<feature type="compositionally biased region" description="Acidic residues" evidence="1">
    <location>
        <begin position="228"/>
        <end position="242"/>
    </location>
</feature>
<keyword evidence="2" id="KW-1133">Transmembrane helix</keyword>
<evidence type="ECO:0000256" key="2">
    <source>
        <dbReference type="SAM" id="Phobius"/>
    </source>
</evidence>
<dbReference type="InterPro" id="IPR007138">
    <property type="entry name" value="ABM_dom"/>
</dbReference>
<reference evidence="4 5" key="1">
    <citation type="submission" date="2018-09" db="EMBL/GenBank/DDBJ databases">
        <title>YIM 75507 draft genome.</title>
        <authorList>
            <person name="Tang S."/>
            <person name="Feng Y."/>
        </authorList>
    </citation>
    <scope>NUCLEOTIDE SEQUENCE [LARGE SCALE GENOMIC DNA]</scope>
    <source>
        <strain evidence="4 5">YIM 75507</strain>
    </source>
</reference>
<dbReference type="InterPro" id="IPR011008">
    <property type="entry name" value="Dimeric_a/b-barrel"/>
</dbReference>
<keyword evidence="5" id="KW-1185">Reference proteome</keyword>
<dbReference type="Gene3D" id="3.30.70.100">
    <property type="match status" value="1"/>
</dbReference>
<feature type="transmembrane region" description="Helical" evidence="2">
    <location>
        <begin position="179"/>
        <end position="199"/>
    </location>
</feature>
<proteinExistence type="predicted"/>
<gene>
    <name evidence="4" type="ORF">D5H75_35505</name>
</gene>
<keyword evidence="2" id="KW-0472">Membrane</keyword>
<evidence type="ECO:0000256" key="1">
    <source>
        <dbReference type="SAM" id="MobiDB-lite"/>
    </source>
</evidence>
<protein>
    <recommendedName>
        <fullName evidence="3">ABM domain-containing protein</fullName>
    </recommendedName>
</protein>
<feature type="domain" description="ABM" evidence="3">
    <location>
        <begin position="410"/>
        <end position="501"/>
    </location>
</feature>
<dbReference type="Proteomes" id="UP000265768">
    <property type="component" value="Unassembled WGS sequence"/>
</dbReference>
<feature type="compositionally biased region" description="Pro residues" evidence="1">
    <location>
        <begin position="338"/>
        <end position="374"/>
    </location>
</feature>
<organism evidence="4 5">
    <name type="scientific">Bailinhaonella thermotolerans</name>
    <dbReference type="NCBI Taxonomy" id="1070861"/>
    <lineage>
        <taxon>Bacteria</taxon>
        <taxon>Bacillati</taxon>
        <taxon>Actinomycetota</taxon>
        <taxon>Actinomycetes</taxon>
        <taxon>Streptosporangiales</taxon>
        <taxon>Streptosporangiaceae</taxon>
        <taxon>Bailinhaonella</taxon>
    </lineage>
</organism>
<feature type="transmembrane region" description="Helical" evidence="2">
    <location>
        <begin position="39"/>
        <end position="59"/>
    </location>
</feature>
<dbReference type="AlphaFoldDB" id="A0A3A4A485"/>
<evidence type="ECO:0000313" key="4">
    <source>
        <dbReference type="EMBL" id="RJL22526.1"/>
    </source>
</evidence>
<accession>A0A3A4A485</accession>
<comment type="caution">
    <text evidence="4">The sequence shown here is derived from an EMBL/GenBank/DDBJ whole genome shotgun (WGS) entry which is preliminary data.</text>
</comment>
<feature type="compositionally biased region" description="Basic and acidic residues" evidence="1">
    <location>
        <begin position="252"/>
        <end position="261"/>
    </location>
</feature>
<dbReference type="SUPFAM" id="SSF54909">
    <property type="entry name" value="Dimeric alpha+beta barrel"/>
    <property type="match status" value="1"/>
</dbReference>
<feature type="region of interest" description="Disordered" evidence="1">
    <location>
        <begin position="228"/>
        <end position="397"/>
    </location>
</feature>
<dbReference type="EMBL" id="QZEY01000022">
    <property type="protein sequence ID" value="RJL22526.1"/>
    <property type="molecule type" value="Genomic_DNA"/>
</dbReference>
<feature type="transmembrane region" description="Helical" evidence="2">
    <location>
        <begin position="6"/>
        <end position="27"/>
    </location>
</feature>
<evidence type="ECO:0000313" key="5">
    <source>
        <dbReference type="Proteomes" id="UP000265768"/>
    </source>
</evidence>
<dbReference type="PROSITE" id="PS51725">
    <property type="entry name" value="ABM"/>
    <property type="match status" value="1"/>
</dbReference>
<feature type="compositionally biased region" description="Low complexity" evidence="1">
    <location>
        <begin position="283"/>
        <end position="296"/>
    </location>
</feature>
<feature type="transmembrane region" description="Helical" evidence="2">
    <location>
        <begin position="145"/>
        <end position="167"/>
    </location>
</feature>